<evidence type="ECO:0000313" key="2">
    <source>
        <dbReference type="EnsemblPlants" id="KQJ86247"/>
    </source>
</evidence>
<reference evidence="2" key="3">
    <citation type="submission" date="2018-08" db="UniProtKB">
        <authorList>
            <consortium name="EnsemblPlants"/>
        </authorList>
    </citation>
    <scope>IDENTIFICATION</scope>
    <source>
        <strain evidence="2">cv. Bd21</strain>
    </source>
</reference>
<reference evidence="1" key="2">
    <citation type="submission" date="2017-06" db="EMBL/GenBank/DDBJ databases">
        <title>WGS assembly of Brachypodium distachyon.</title>
        <authorList>
            <consortium name="The International Brachypodium Initiative"/>
            <person name="Lucas S."/>
            <person name="Harmon-Smith M."/>
            <person name="Lail K."/>
            <person name="Tice H."/>
            <person name="Grimwood J."/>
            <person name="Bruce D."/>
            <person name="Barry K."/>
            <person name="Shu S."/>
            <person name="Lindquist E."/>
            <person name="Wang M."/>
            <person name="Pitluck S."/>
            <person name="Vogel J.P."/>
            <person name="Garvin D.F."/>
            <person name="Mockler T.C."/>
            <person name="Schmutz J."/>
            <person name="Rokhsar D."/>
            <person name="Bevan M.W."/>
        </authorList>
    </citation>
    <scope>NUCLEOTIDE SEQUENCE</scope>
    <source>
        <strain evidence="1">Bd21</strain>
    </source>
</reference>
<dbReference type="AlphaFoldDB" id="A0A0Q3EF10"/>
<reference evidence="1 2" key="1">
    <citation type="journal article" date="2010" name="Nature">
        <title>Genome sequencing and analysis of the model grass Brachypodium distachyon.</title>
        <authorList>
            <consortium name="International Brachypodium Initiative"/>
        </authorList>
    </citation>
    <scope>NUCLEOTIDE SEQUENCE [LARGE SCALE GENOMIC DNA]</scope>
    <source>
        <strain evidence="1 2">Bd21</strain>
    </source>
</reference>
<gene>
    <name evidence="1" type="ORF">BRADI_4g04232v3</name>
</gene>
<dbReference type="EnsemblPlants" id="KQJ86247">
    <property type="protein sequence ID" value="KQJ86247"/>
    <property type="gene ID" value="BRADI_4g04232v3"/>
</dbReference>
<dbReference type="Proteomes" id="UP000008810">
    <property type="component" value="Chromosome 4"/>
</dbReference>
<evidence type="ECO:0008006" key="4">
    <source>
        <dbReference type="Google" id="ProtNLM"/>
    </source>
</evidence>
<accession>A0A0Q3EF10</accession>
<dbReference type="Gramene" id="KQJ86247">
    <property type="protein sequence ID" value="KQJ86247"/>
    <property type="gene ID" value="BRADI_4g04232v3"/>
</dbReference>
<sequence length="132" mass="15622">MKKPLECAFCSEQESVRRLFFDCVVAKHMWFDVALLFQISIHDFESLARHWIRHKTMAVFNLVPAAVLWGLWKCCNDIVFNNVLWINIKHVWGHVLRNIKGWMTLLAEPAWEQLALELAKILELIRRPLLLQ</sequence>
<protein>
    <recommendedName>
        <fullName evidence="4">Reverse transcriptase zinc-binding domain-containing protein</fullName>
    </recommendedName>
</protein>
<evidence type="ECO:0000313" key="1">
    <source>
        <dbReference type="EMBL" id="KQJ86247.1"/>
    </source>
</evidence>
<organism evidence="1">
    <name type="scientific">Brachypodium distachyon</name>
    <name type="common">Purple false brome</name>
    <name type="synonym">Trachynia distachya</name>
    <dbReference type="NCBI Taxonomy" id="15368"/>
    <lineage>
        <taxon>Eukaryota</taxon>
        <taxon>Viridiplantae</taxon>
        <taxon>Streptophyta</taxon>
        <taxon>Embryophyta</taxon>
        <taxon>Tracheophyta</taxon>
        <taxon>Spermatophyta</taxon>
        <taxon>Magnoliopsida</taxon>
        <taxon>Liliopsida</taxon>
        <taxon>Poales</taxon>
        <taxon>Poaceae</taxon>
        <taxon>BOP clade</taxon>
        <taxon>Pooideae</taxon>
        <taxon>Stipodae</taxon>
        <taxon>Brachypodieae</taxon>
        <taxon>Brachypodium</taxon>
    </lineage>
</organism>
<dbReference type="InParanoid" id="A0A0Q3EF10"/>
<dbReference type="EMBL" id="CM000883">
    <property type="protein sequence ID" value="KQJ86247.1"/>
    <property type="molecule type" value="Genomic_DNA"/>
</dbReference>
<proteinExistence type="predicted"/>
<evidence type="ECO:0000313" key="3">
    <source>
        <dbReference type="Proteomes" id="UP000008810"/>
    </source>
</evidence>
<name>A0A0Q3EF10_BRADI</name>
<keyword evidence="3" id="KW-1185">Reference proteome</keyword>